<dbReference type="AlphaFoldDB" id="A0A2U2X9K9"/>
<evidence type="ECO:0000313" key="9">
    <source>
        <dbReference type="Proteomes" id="UP000245375"/>
    </source>
</evidence>
<name>A0A2U2X9K9_9FLAO</name>
<comment type="caution">
    <text evidence="8">The sequence shown here is derived from an EMBL/GenBank/DDBJ whole genome shotgun (WGS) entry which is preliminary data.</text>
</comment>
<evidence type="ECO:0000256" key="2">
    <source>
        <dbReference type="ARBA" id="ARBA00022729"/>
    </source>
</evidence>
<keyword evidence="2" id="KW-0732">Signal</keyword>
<evidence type="ECO:0000259" key="7">
    <source>
        <dbReference type="Pfam" id="PF18998"/>
    </source>
</evidence>
<dbReference type="OrthoDB" id="9776971at2"/>
<dbReference type="RefSeq" id="WP_109352468.1">
    <property type="nucleotide sequence ID" value="NZ_QFRI01000001.1"/>
</dbReference>
<gene>
    <name evidence="8" type="ORF">DIS18_08060</name>
</gene>
<dbReference type="InterPro" id="IPR044060">
    <property type="entry name" value="Bacterial_rp_domain"/>
</dbReference>
<organism evidence="8 9">
    <name type="scientific">Algibacter marinivivus</name>
    <dbReference type="NCBI Taxonomy" id="2100723"/>
    <lineage>
        <taxon>Bacteria</taxon>
        <taxon>Pseudomonadati</taxon>
        <taxon>Bacteroidota</taxon>
        <taxon>Flavobacteriia</taxon>
        <taxon>Flavobacteriales</taxon>
        <taxon>Flavobacteriaceae</taxon>
        <taxon>Algibacter</taxon>
    </lineage>
</organism>
<feature type="domain" description="Glycosyl hydrolases family 39 N-terminal catalytic" evidence="5">
    <location>
        <begin position="161"/>
        <end position="293"/>
    </location>
</feature>
<dbReference type="InterPro" id="IPR026444">
    <property type="entry name" value="Secre_tail"/>
</dbReference>
<evidence type="ECO:0000256" key="1">
    <source>
        <dbReference type="ARBA" id="ARBA00008875"/>
    </source>
</evidence>
<dbReference type="Pfam" id="PF18962">
    <property type="entry name" value="Por_Secre_tail"/>
    <property type="match status" value="1"/>
</dbReference>
<reference evidence="9" key="1">
    <citation type="submission" date="2018-05" db="EMBL/GenBank/DDBJ databases">
        <title>Algibacter marinivivus sp. nov., isolated from sample around a algae.</title>
        <authorList>
            <person name="Lu D."/>
        </authorList>
    </citation>
    <scope>NUCLEOTIDE SEQUENCE [LARGE SCALE GENOMIC DNA]</scope>
    <source>
        <strain evidence="9">ZY111</strain>
    </source>
</reference>
<dbReference type="InterPro" id="IPR049166">
    <property type="entry name" value="GH39_cat"/>
</dbReference>
<evidence type="ECO:0008006" key="10">
    <source>
        <dbReference type="Google" id="ProtNLM"/>
    </source>
</evidence>
<evidence type="ECO:0000259" key="6">
    <source>
        <dbReference type="Pfam" id="PF18962"/>
    </source>
</evidence>
<reference evidence="8 9" key="2">
    <citation type="submission" date="2018-05" db="EMBL/GenBank/DDBJ databases">
        <title>Algibacter marinivivus sp. nov., isolated from sample around a algae.</title>
        <authorList>
            <person name="Zhong X."/>
        </authorList>
    </citation>
    <scope>NUCLEOTIDE SEQUENCE [LARGE SCALE GENOMIC DNA]</scope>
    <source>
        <strain evidence="8 9">ZY111</strain>
    </source>
</reference>
<dbReference type="Gene3D" id="3.20.20.80">
    <property type="entry name" value="Glycosidases"/>
    <property type="match status" value="1"/>
</dbReference>
<dbReference type="Proteomes" id="UP000245375">
    <property type="component" value="Unassembled WGS sequence"/>
</dbReference>
<keyword evidence="4" id="KW-0326">Glycosidase</keyword>
<keyword evidence="9" id="KW-1185">Reference proteome</keyword>
<dbReference type="GO" id="GO:0016798">
    <property type="term" value="F:hydrolase activity, acting on glycosyl bonds"/>
    <property type="evidence" value="ECO:0007669"/>
    <property type="project" value="UniProtKB-KW"/>
</dbReference>
<accession>A0A2U2X9K9</accession>
<dbReference type="SUPFAM" id="SSF51445">
    <property type="entry name" value="(Trans)glycosidases"/>
    <property type="match status" value="1"/>
</dbReference>
<dbReference type="EMBL" id="QFRI01000001">
    <property type="protein sequence ID" value="PWH84464.1"/>
    <property type="molecule type" value="Genomic_DNA"/>
</dbReference>
<dbReference type="InterPro" id="IPR017853">
    <property type="entry name" value="GH"/>
</dbReference>
<dbReference type="Pfam" id="PF18998">
    <property type="entry name" value="Flg_new_2"/>
    <property type="match status" value="1"/>
</dbReference>
<protein>
    <recommendedName>
        <fullName evidence="10">T9SS type A sorting domain-containing protein</fullName>
    </recommendedName>
</protein>
<comment type="similarity">
    <text evidence="1">Belongs to the glycosyl hydrolase 39 family.</text>
</comment>
<evidence type="ECO:0000259" key="5">
    <source>
        <dbReference type="Pfam" id="PF01229"/>
    </source>
</evidence>
<dbReference type="Pfam" id="PF01229">
    <property type="entry name" value="Glyco_hydro_39"/>
    <property type="match status" value="1"/>
</dbReference>
<sequence>MLSRVNIKTSLVLIGLLFGLLNIDAQVTLSTDFTDNTKQNTPLHNIWSIANRISPKNGSNIRPGIKMNIVRMIGGIKKTVNGQNVKDLDFDTCLYDSINNIYVYRFERLIDRLDKIINSQTEIHQIVLDQPPWAFQHGYTFIPEGTRDNINFREDEQISIYGNSLPPANKQAYHDYIKALMTELVNTYGEEKVLSWRFRVGSEIETPDHWFGTKQDFIEHFENTEKAVRSVLPNAVIGLHTRAPDFLYKNGTILNYKGEPFASFAEGLIEYCFDNNIRYDFWGVSDYVVLGNGTLRNMSIKYDKLFADLINHPKWNANAIIDLMEYATVTTMNGADDQGLINAETTHSEIVELYFSNIYYKNKDKGLDLIYRWGNRTGSEDPPAISILNSMNTKIHYDTNISGSPETTTNDIDAIFAKQDNSDAYDVLLYNYNNSSLNYRDNEEVSVSFKLGLPEGTTLYYRSIAYSKDNNKLQNFLIENSSFVKSGFDDKGSPDRILTEEGFTAYEAYQNPNPHSYSDWKSIETTARTDGESGSVITLNTEIPSFAFEKIEFRTNTNLVTVLNTPQYKWTTNDDFQQFSTSQMSTTIAGDIINMTISGNFPNLIYDTSLNIDNFDRFKIDVKNVTDSDLFWFVWYKDGVKNQRRFRPGINETSFNTYIVDLSADADWNGTIDSFNVEVANRSSLGGTVEISSLELVLKAGIEEHTITTNIIEGSGVVSPSGGTVFTDEEVTFNAYPDAGWVFQGWSGDIVSTENPLTITVNSNLNITATFAQDGLSVDDFQQSKAFTVYPNPSRSGVFTLKNQNSENWDVYNFTGTKVLSGKGETIDISNFSHGMYIIKINNAYKKILFN</sequence>
<dbReference type="NCBIfam" id="TIGR04183">
    <property type="entry name" value="Por_Secre_tail"/>
    <property type="match status" value="1"/>
</dbReference>
<feature type="domain" description="Secretion system C-terminal sorting" evidence="6">
    <location>
        <begin position="789"/>
        <end position="846"/>
    </location>
</feature>
<keyword evidence="3" id="KW-0378">Hydrolase</keyword>
<evidence type="ECO:0000256" key="4">
    <source>
        <dbReference type="ARBA" id="ARBA00023295"/>
    </source>
</evidence>
<evidence type="ECO:0000256" key="3">
    <source>
        <dbReference type="ARBA" id="ARBA00022801"/>
    </source>
</evidence>
<reference evidence="9" key="3">
    <citation type="submission" date="2018-05" db="EMBL/GenBank/DDBJ databases">
        <authorList>
            <person name="Lu D."/>
        </authorList>
    </citation>
    <scope>NUCLEOTIDE SEQUENCE [LARGE SCALE GENOMIC DNA]</scope>
    <source>
        <strain evidence="9">ZY111</strain>
    </source>
</reference>
<evidence type="ECO:0000313" key="8">
    <source>
        <dbReference type="EMBL" id="PWH84464.1"/>
    </source>
</evidence>
<proteinExistence type="inferred from homology"/>
<feature type="domain" description="Bacterial repeat" evidence="7">
    <location>
        <begin position="713"/>
        <end position="774"/>
    </location>
</feature>